<dbReference type="EMBL" id="UNSH01000029">
    <property type="protein sequence ID" value="SZF00899.1"/>
    <property type="molecule type" value="Genomic_DNA"/>
</dbReference>
<accession>A0A383UM96</accession>
<reference evidence="1 2" key="1">
    <citation type="submission" date="2017-11" db="EMBL/GenBank/DDBJ databases">
        <authorList>
            <person name="Kracher B."/>
        </authorList>
    </citation>
    <scope>NUCLEOTIDE SEQUENCE [LARGE SCALE GENOMIC DNA]</scope>
    <source>
        <strain evidence="1 2">RACE1</strain>
    </source>
</reference>
<evidence type="ECO:0000313" key="2">
    <source>
        <dbReference type="Proteomes" id="UP000275772"/>
    </source>
</evidence>
<dbReference type="VEuPathDB" id="FungiDB:BLGHR1_11649"/>
<dbReference type="Proteomes" id="UP000275772">
    <property type="component" value="Unassembled WGS sequence"/>
</dbReference>
<evidence type="ECO:0000313" key="1">
    <source>
        <dbReference type="EMBL" id="SZF00899.1"/>
    </source>
</evidence>
<gene>
    <name evidence="1" type="ORF">BLGHR1_11649</name>
</gene>
<protein>
    <recommendedName>
        <fullName evidence="3">Pentatricopeptide repeat domain-containing protein</fullName>
    </recommendedName>
</protein>
<sequence length="829" mass="96270">MAMLCYAEEFENLWIVVPSVSKRIAVSWPHHNSHYDHWPRLSQRMPRLSYPKLSTKLFPTKELTGSTTRVQRVAPVFSTNNSVKSYQRSQQNRMIEYPWEAKFCERRAGLNSSFVGNPDLTKVEYISHQAVSGQVSLLYGQWDLILWGHDRLEFESNLDDDRPGKLLHTAQNCKDIRLWGYLLDYRYNVHGDNGVKMFWNAIFLSDLRLPTHGRLADRIWTTLLSLGLKNHENLVQILKYADRLLQQSGKRWLLLYDRIIEHFFVQGDSKNALEWHRKLFPNHPPGAARFRALFRELVHQECEMSVLRKYYTRTPYRNIYSSIIPFYCKKGQYKEALDWHLFLLKHRDLPSKFRMVEPLVKYLMLHDKPKGIEVLQSLAETRILGNTDASHKTDGELKLSGETMNLIHGKTFGIPVKKYNDELGARWFATTWVSIDTAISTVHALGIEEIGPLSLQAISLREQNANAIIHRIQQLRGLKISIGTSLFSKAVEHFARTKNHEFLQGLLTSDQHPDQLENTKLQHELLAAFARACKWSEFGRTLEIQSLASRSQEISRKNLIVKVMLMNKNIPMALRNLANMQIEGTPIKLDTISHVLAVILQPRRRSKGPSSSYEDVKLSIRVLNSIMRTGSHVPSYYWREIIRRLGMLGRLEHLRNLTLSLVSWYSNDTSQRGTNFPRSVNLSTQHPRHQVRQLIDNNFQRAVIAWGFIHPLKYARHTSNLPNLTFGLCLLRQLHDLGAHTDGYVISRALIHRLMTYFGPRTSTRLYNQHAQSLVAGRLADIARQIDEALGDNYFAGLNLPIYLHRRFANNLPRLERRQLRRLEKKRRT</sequence>
<organism evidence="1 2">
    <name type="scientific">Blumeria hordei</name>
    <name type="common">Barley powdery mildew</name>
    <name type="synonym">Blumeria graminis f. sp. hordei</name>
    <dbReference type="NCBI Taxonomy" id="2867405"/>
    <lineage>
        <taxon>Eukaryota</taxon>
        <taxon>Fungi</taxon>
        <taxon>Dikarya</taxon>
        <taxon>Ascomycota</taxon>
        <taxon>Pezizomycotina</taxon>
        <taxon>Leotiomycetes</taxon>
        <taxon>Erysiphales</taxon>
        <taxon>Erysiphaceae</taxon>
        <taxon>Blumeria</taxon>
    </lineage>
</organism>
<dbReference type="AlphaFoldDB" id="A0A383UM96"/>
<evidence type="ECO:0008006" key="3">
    <source>
        <dbReference type="Google" id="ProtNLM"/>
    </source>
</evidence>
<proteinExistence type="predicted"/>
<name>A0A383UM96_BLUHO</name>